<dbReference type="AlphaFoldDB" id="A0A553JX53"/>
<accession>A0A553JX53</accession>
<keyword evidence="2" id="KW-1185">Reference proteome</keyword>
<evidence type="ECO:0000313" key="2">
    <source>
        <dbReference type="Proteomes" id="UP000317638"/>
    </source>
</evidence>
<protein>
    <submittedName>
        <fullName evidence="1">Lasso RiPP family leader peptide-containing protein</fullName>
    </submittedName>
</protein>
<dbReference type="OrthoDB" id="5149376at2"/>
<dbReference type="Proteomes" id="UP000317638">
    <property type="component" value="Unassembled WGS sequence"/>
</dbReference>
<comment type="caution">
    <text evidence="1">The sequence shown here is derived from an EMBL/GenBank/DDBJ whole genome shotgun (WGS) entry which is preliminary data.</text>
</comment>
<dbReference type="RefSeq" id="WP_143939167.1">
    <property type="nucleotide sequence ID" value="NZ_VKKG01000006.1"/>
</dbReference>
<dbReference type="NCBIfam" id="NF033521">
    <property type="entry name" value="lasso_leader_L3"/>
    <property type="match status" value="1"/>
</dbReference>
<sequence>MQTYEAPQLTTVGSLKDLTLGEGWAGNDDVLLWFIRYGELS</sequence>
<gene>
    <name evidence="1" type="ORF">FOJ82_14325</name>
</gene>
<reference evidence="1 2" key="1">
    <citation type="submission" date="2019-07" db="EMBL/GenBank/DDBJ databases">
        <authorList>
            <person name="Zhou L.-Y."/>
        </authorList>
    </citation>
    <scope>NUCLEOTIDE SEQUENCE [LARGE SCALE GENOMIC DNA]</scope>
    <source>
        <strain evidence="1 2">YIM 101269</strain>
    </source>
</reference>
<name>A0A553JX53_9ACTN</name>
<evidence type="ECO:0000313" key="1">
    <source>
        <dbReference type="EMBL" id="TRY17024.1"/>
    </source>
</evidence>
<proteinExistence type="predicted"/>
<dbReference type="EMBL" id="VKKG01000006">
    <property type="protein sequence ID" value="TRY17024.1"/>
    <property type="molecule type" value="Genomic_DNA"/>
</dbReference>
<organism evidence="1 2">
    <name type="scientific">Tessaracoccus rhinocerotis</name>
    <dbReference type="NCBI Taxonomy" id="1689449"/>
    <lineage>
        <taxon>Bacteria</taxon>
        <taxon>Bacillati</taxon>
        <taxon>Actinomycetota</taxon>
        <taxon>Actinomycetes</taxon>
        <taxon>Propionibacteriales</taxon>
        <taxon>Propionibacteriaceae</taxon>
        <taxon>Tessaracoccus</taxon>
    </lineage>
</organism>